<evidence type="ECO:0000256" key="1">
    <source>
        <dbReference type="SAM" id="MobiDB-lite"/>
    </source>
</evidence>
<sequence length="317" mass="33352">MEAAGNAPRLAKAPQDTTLGPPVAPPRYRRHSARPLRSSPLAGPVRSSVDEGEDNKGEGSSQGAASAPSSRSPSLLSRREFASEDPTSRSRYQRESRAALRVVIPALHPSLAPKSASAPLASPPQRPARRRSNSQPLASFGVDDGSAGYGRKGAAIPGLGPRSSATPSPTLGSKENWLTATPYATTPHFSRLGLAAPGVVLPVRKGNVRTSSVDGGSAWSLGSIPSLTRTRSNSVSSSTQSVQLSSAPGTMASPRSYADGKVYDELGVGQEMVQEIVQEREEPHNAADNGLREDGRATRAVRGTIKRLWRKLRRAGS</sequence>
<keyword evidence="3" id="KW-1185">Reference proteome</keyword>
<dbReference type="AlphaFoldDB" id="A0AAD6TUC9"/>
<feature type="region of interest" description="Disordered" evidence="1">
    <location>
        <begin position="228"/>
        <end position="257"/>
    </location>
</feature>
<gene>
    <name evidence="2" type="ORF">B0H15DRAFT_804794</name>
</gene>
<proteinExistence type="predicted"/>
<evidence type="ECO:0000313" key="2">
    <source>
        <dbReference type="EMBL" id="KAJ7078578.1"/>
    </source>
</evidence>
<protein>
    <submittedName>
        <fullName evidence="2">Uncharacterized protein</fullName>
    </submittedName>
</protein>
<feature type="region of interest" description="Disordered" evidence="1">
    <location>
        <begin position="1"/>
        <end position="95"/>
    </location>
</feature>
<feature type="compositionally biased region" description="Low complexity" evidence="1">
    <location>
        <begin position="59"/>
        <end position="76"/>
    </location>
</feature>
<organism evidence="2 3">
    <name type="scientific">Mycena belliarum</name>
    <dbReference type="NCBI Taxonomy" id="1033014"/>
    <lineage>
        <taxon>Eukaryota</taxon>
        <taxon>Fungi</taxon>
        <taxon>Dikarya</taxon>
        <taxon>Basidiomycota</taxon>
        <taxon>Agaricomycotina</taxon>
        <taxon>Agaricomycetes</taxon>
        <taxon>Agaricomycetidae</taxon>
        <taxon>Agaricales</taxon>
        <taxon>Marasmiineae</taxon>
        <taxon>Mycenaceae</taxon>
        <taxon>Mycena</taxon>
    </lineage>
</organism>
<feature type="compositionally biased region" description="Polar residues" evidence="1">
    <location>
        <begin position="163"/>
        <end position="174"/>
    </location>
</feature>
<reference evidence="2" key="1">
    <citation type="submission" date="2023-03" db="EMBL/GenBank/DDBJ databases">
        <title>Massive genome expansion in bonnet fungi (Mycena s.s.) driven by repeated elements and novel gene families across ecological guilds.</title>
        <authorList>
            <consortium name="Lawrence Berkeley National Laboratory"/>
            <person name="Harder C.B."/>
            <person name="Miyauchi S."/>
            <person name="Viragh M."/>
            <person name="Kuo A."/>
            <person name="Thoen E."/>
            <person name="Andreopoulos B."/>
            <person name="Lu D."/>
            <person name="Skrede I."/>
            <person name="Drula E."/>
            <person name="Henrissat B."/>
            <person name="Morin E."/>
            <person name="Kohler A."/>
            <person name="Barry K."/>
            <person name="LaButti K."/>
            <person name="Morin E."/>
            <person name="Salamov A."/>
            <person name="Lipzen A."/>
            <person name="Mereny Z."/>
            <person name="Hegedus B."/>
            <person name="Baldrian P."/>
            <person name="Stursova M."/>
            <person name="Weitz H."/>
            <person name="Taylor A."/>
            <person name="Grigoriev I.V."/>
            <person name="Nagy L.G."/>
            <person name="Martin F."/>
            <person name="Kauserud H."/>
        </authorList>
    </citation>
    <scope>NUCLEOTIDE SEQUENCE</scope>
    <source>
        <strain evidence="2">CBHHK173m</strain>
    </source>
</reference>
<evidence type="ECO:0000313" key="3">
    <source>
        <dbReference type="Proteomes" id="UP001222325"/>
    </source>
</evidence>
<feature type="region of interest" description="Disordered" evidence="1">
    <location>
        <begin position="112"/>
        <end position="174"/>
    </location>
</feature>
<dbReference type="Proteomes" id="UP001222325">
    <property type="component" value="Unassembled WGS sequence"/>
</dbReference>
<dbReference type="EMBL" id="JARJCN010000065">
    <property type="protein sequence ID" value="KAJ7078578.1"/>
    <property type="molecule type" value="Genomic_DNA"/>
</dbReference>
<comment type="caution">
    <text evidence="2">The sequence shown here is derived from an EMBL/GenBank/DDBJ whole genome shotgun (WGS) entry which is preliminary data.</text>
</comment>
<accession>A0AAD6TUC9</accession>
<name>A0AAD6TUC9_9AGAR</name>
<feature type="compositionally biased region" description="Low complexity" evidence="1">
    <location>
        <begin position="228"/>
        <end position="246"/>
    </location>
</feature>
<feature type="compositionally biased region" description="Basic and acidic residues" evidence="1">
    <location>
        <begin position="77"/>
        <end position="95"/>
    </location>
</feature>